<accession>A0A0F4YHY7</accession>
<dbReference type="InterPro" id="IPR029063">
    <property type="entry name" value="SAM-dependent_MTases_sf"/>
</dbReference>
<dbReference type="GO" id="GO:0008168">
    <property type="term" value="F:methyltransferase activity"/>
    <property type="evidence" value="ECO:0007669"/>
    <property type="project" value="TreeGrafter"/>
</dbReference>
<dbReference type="AlphaFoldDB" id="A0A0F4YHY7"/>
<dbReference type="Gene3D" id="3.40.50.150">
    <property type="entry name" value="Vaccinia Virus protein VP39"/>
    <property type="match status" value="1"/>
</dbReference>
<protein>
    <recommendedName>
        <fullName evidence="3">S-adenosyl-L-methionine-dependent methyltransferase</fullName>
    </recommendedName>
</protein>
<comment type="caution">
    <text evidence="1">The sequence shown here is derived from an EMBL/GenBank/DDBJ whole genome shotgun (WGS) entry which is preliminary data.</text>
</comment>
<gene>
    <name evidence="1" type="ORF">T310_8346</name>
</gene>
<dbReference type="OrthoDB" id="4223307at2759"/>
<sequence>MAEERIKIDARATRNHEAYGNELTNYNASLTSSVLDYRRENGRVYHGYRDGSYLMPNDEEEADRLDMLHEMILTTMHRKLFLAPIGESPTRVIDLGTGTGIWAIDFGDQYMDTEVERQQFEWLKHMLSPSCLGHWVPPNVKFLVDDIESQWVYDKPFDFIHARFLAISIKNYKKLLQQAYENTVPGGWVEIQDWDCTLRSEDGSTKNTSIEQYYDIVIGAFEKAGYETRPGPNLEQWFREVGFENIHVQKYRAPMGVWPKDGHLKQIGLWNLHQAGTGFEAAAMAVLTRYEAWTPAEVTVLVAKARNDSRNPDIHPIFDFYVVYGQKPKNPR</sequence>
<evidence type="ECO:0000313" key="1">
    <source>
        <dbReference type="EMBL" id="KKA17710.1"/>
    </source>
</evidence>
<evidence type="ECO:0008006" key="3">
    <source>
        <dbReference type="Google" id="ProtNLM"/>
    </source>
</evidence>
<dbReference type="SUPFAM" id="SSF53335">
    <property type="entry name" value="S-adenosyl-L-methionine-dependent methyltransferases"/>
    <property type="match status" value="1"/>
</dbReference>
<organism evidence="1 2">
    <name type="scientific">Rasamsonia emersonii (strain ATCC 16479 / CBS 393.64 / IMI 116815)</name>
    <dbReference type="NCBI Taxonomy" id="1408163"/>
    <lineage>
        <taxon>Eukaryota</taxon>
        <taxon>Fungi</taxon>
        <taxon>Dikarya</taxon>
        <taxon>Ascomycota</taxon>
        <taxon>Pezizomycotina</taxon>
        <taxon>Eurotiomycetes</taxon>
        <taxon>Eurotiomycetidae</taxon>
        <taxon>Eurotiales</taxon>
        <taxon>Trichocomaceae</taxon>
        <taxon>Rasamsonia</taxon>
    </lineage>
</organism>
<dbReference type="CDD" id="cd02440">
    <property type="entry name" value="AdoMet_MTases"/>
    <property type="match status" value="1"/>
</dbReference>
<evidence type="ECO:0000313" key="2">
    <source>
        <dbReference type="Proteomes" id="UP000053958"/>
    </source>
</evidence>
<dbReference type="PANTHER" id="PTHR43591:SF10">
    <property type="entry name" value="ABC TRANSMEMBRANE TYPE-1 DOMAIN-CONTAINING PROTEIN-RELATED"/>
    <property type="match status" value="1"/>
</dbReference>
<reference evidence="1 2" key="1">
    <citation type="submission" date="2015-04" db="EMBL/GenBank/DDBJ databases">
        <authorList>
            <person name="Heijne W.H."/>
            <person name="Fedorova N.D."/>
            <person name="Nierman W.C."/>
            <person name="Vollebregt A.W."/>
            <person name="Zhao Z."/>
            <person name="Wu L."/>
            <person name="Kumar M."/>
            <person name="Stam H."/>
            <person name="van den Berg M.A."/>
            <person name="Pel H.J."/>
        </authorList>
    </citation>
    <scope>NUCLEOTIDE SEQUENCE [LARGE SCALE GENOMIC DNA]</scope>
    <source>
        <strain evidence="1 2">CBS 393.64</strain>
    </source>
</reference>
<dbReference type="GeneID" id="25320606"/>
<proteinExistence type="predicted"/>
<name>A0A0F4YHY7_RASE3</name>
<dbReference type="PANTHER" id="PTHR43591">
    <property type="entry name" value="METHYLTRANSFERASE"/>
    <property type="match status" value="1"/>
</dbReference>
<dbReference type="STRING" id="1408163.A0A0F4YHY7"/>
<dbReference type="Pfam" id="PF13489">
    <property type="entry name" value="Methyltransf_23"/>
    <property type="match status" value="1"/>
</dbReference>
<dbReference type="RefSeq" id="XP_013324322.1">
    <property type="nucleotide sequence ID" value="XM_013468868.1"/>
</dbReference>
<keyword evidence="2" id="KW-1185">Reference proteome</keyword>
<dbReference type="Proteomes" id="UP000053958">
    <property type="component" value="Unassembled WGS sequence"/>
</dbReference>
<dbReference type="EMBL" id="LASV01000574">
    <property type="protein sequence ID" value="KKA17710.1"/>
    <property type="molecule type" value="Genomic_DNA"/>
</dbReference>